<sequence length="99" mass="11501">MNSPFYFDLKKQRKLAIDSVISNGSEYFSPSGSDKSYDQNSDIEFSDSKEHYLIKLYDLLQKENSKIKKKLDEFEKKQKALLEDLEDSGNKIANLNKKV</sequence>
<feature type="coiled-coil region" evidence="1">
    <location>
        <begin position="57"/>
        <end position="98"/>
    </location>
</feature>
<name>A0A814MUP2_9BILA</name>
<dbReference type="Proteomes" id="UP000663879">
    <property type="component" value="Unassembled WGS sequence"/>
</dbReference>
<evidence type="ECO:0000256" key="1">
    <source>
        <dbReference type="SAM" id="Coils"/>
    </source>
</evidence>
<gene>
    <name evidence="2" type="ORF">OXX778_LOCUS20364</name>
</gene>
<dbReference type="AlphaFoldDB" id="A0A814MUP2"/>
<organism evidence="2 3">
    <name type="scientific">Brachionus calyciflorus</name>
    <dbReference type="NCBI Taxonomy" id="104777"/>
    <lineage>
        <taxon>Eukaryota</taxon>
        <taxon>Metazoa</taxon>
        <taxon>Spiralia</taxon>
        <taxon>Gnathifera</taxon>
        <taxon>Rotifera</taxon>
        <taxon>Eurotatoria</taxon>
        <taxon>Monogononta</taxon>
        <taxon>Pseudotrocha</taxon>
        <taxon>Ploima</taxon>
        <taxon>Brachionidae</taxon>
        <taxon>Brachionus</taxon>
    </lineage>
</organism>
<accession>A0A814MUP2</accession>
<proteinExistence type="predicted"/>
<comment type="caution">
    <text evidence="2">The sequence shown here is derived from an EMBL/GenBank/DDBJ whole genome shotgun (WGS) entry which is preliminary data.</text>
</comment>
<evidence type="ECO:0000313" key="2">
    <source>
        <dbReference type="EMBL" id="CAF1084649.1"/>
    </source>
</evidence>
<reference evidence="2" key="1">
    <citation type="submission" date="2021-02" db="EMBL/GenBank/DDBJ databases">
        <authorList>
            <person name="Nowell W R."/>
        </authorList>
    </citation>
    <scope>NUCLEOTIDE SEQUENCE</scope>
    <source>
        <strain evidence="2">Ploen Becks lab</strain>
    </source>
</reference>
<dbReference type="EMBL" id="CAJNOC010006729">
    <property type="protein sequence ID" value="CAF1084649.1"/>
    <property type="molecule type" value="Genomic_DNA"/>
</dbReference>
<evidence type="ECO:0000313" key="3">
    <source>
        <dbReference type="Proteomes" id="UP000663879"/>
    </source>
</evidence>
<protein>
    <submittedName>
        <fullName evidence="2">Uncharacterized protein</fullName>
    </submittedName>
</protein>
<keyword evidence="3" id="KW-1185">Reference proteome</keyword>
<keyword evidence="1" id="KW-0175">Coiled coil</keyword>